<proteinExistence type="predicted"/>
<protein>
    <submittedName>
        <fullName evidence="1">Uncharacterized protein</fullName>
    </submittedName>
</protein>
<gene>
    <name evidence="1" type="ORF">AVEN_148484_1</name>
</gene>
<organism evidence="1 2">
    <name type="scientific">Araneus ventricosus</name>
    <name type="common">Orbweaver spider</name>
    <name type="synonym">Epeira ventricosa</name>
    <dbReference type="NCBI Taxonomy" id="182803"/>
    <lineage>
        <taxon>Eukaryota</taxon>
        <taxon>Metazoa</taxon>
        <taxon>Ecdysozoa</taxon>
        <taxon>Arthropoda</taxon>
        <taxon>Chelicerata</taxon>
        <taxon>Arachnida</taxon>
        <taxon>Araneae</taxon>
        <taxon>Araneomorphae</taxon>
        <taxon>Entelegynae</taxon>
        <taxon>Araneoidea</taxon>
        <taxon>Araneidae</taxon>
        <taxon>Araneus</taxon>
    </lineage>
</organism>
<evidence type="ECO:0000313" key="2">
    <source>
        <dbReference type="Proteomes" id="UP000499080"/>
    </source>
</evidence>
<comment type="caution">
    <text evidence="1">The sequence shown here is derived from an EMBL/GenBank/DDBJ whole genome shotgun (WGS) entry which is preliminary data.</text>
</comment>
<evidence type="ECO:0000313" key="1">
    <source>
        <dbReference type="EMBL" id="GBN90084.1"/>
    </source>
</evidence>
<reference evidence="1 2" key="1">
    <citation type="journal article" date="2019" name="Sci. Rep.">
        <title>Orb-weaving spider Araneus ventricosus genome elucidates the spidroin gene catalogue.</title>
        <authorList>
            <person name="Kono N."/>
            <person name="Nakamura H."/>
            <person name="Ohtoshi R."/>
            <person name="Moran D.A.P."/>
            <person name="Shinohara A."/>
            <person name="Yoshida Y."/>
            <person name="Fujiwara M."/>
            <person name="Mori M."/>
            <person name="Tomita M."/>
            <person name="Arakawa K."/>
        </authorList>
    </citation>
    <scope>NUCLEOTIDE SEQUENCE [LARGE SCALE GENOMIC DNA]</scope>
</reference>
<keyword evidence="2" id="KW-1185">Reference proteome</keyword>
<accession>A0A4Y2SP49</accession>
<name>A0A4Y2SP49_ARAVE</name>
<dbReference type="EMBL" id="BGPR01023150">
    <property type="protein sequence ID" value="GBN90084.1"/>
    <property type="molecule type" value="Genomic_DNA"/>
</dbReference>
<dbReference type="AlphaFoldDB" id="A0A4Y2SP49"/>
<dbReference type="Proteomes" id="UP000499080">
    <property type="component" value="Unassembled WGS sequence"/>
</dbReference>
<sequence length="104" mass="11391">MQITICCMGVVKETDDQLKGSTIFDQKTTKSPSIQSCGPTALRKRIFQGQQACCEPDKSLQSFSSERSLKSCSHGPTCVVGNLLPAEFNQTHCSHDAYTIYNSP</sequence>